<comment type="caution">
    <text evidence="3">The sequence shown here is derived from an EMBL/GenBank/DDBJ whole genome shotgun (WGS) entry which is preliminary data.</text>
</comment>
<dbReference type="AlphaFoldDB" id="A0A550CE34"/>
<accession>A0A550CE34</accession>
<reference evidence="3 4" key="1">
    <citation type="journal article" date="2019" name="New Phytol.">
        <title>Comparative genomics reveals unique wood-decay strategies and fruiting body development in the Schizophyllaceae.</title>
        <authorList>
            <person name="Almasi E."/>
            <person name="Sahu N."/>
            <person name="Krizsan K."/>
            <person name="Balint B."/>
            <person name="Kovacs G.M."/>
            <person name="Kiss B."/>
            <person name="Cseklye J."/>
            <person name="Drula E."/>
            <person name="Henrissat B."/>
            <person name="Nagy I."/>
            <person name="Chovatia M."/>
            <person name="Adam C."/>
            <person name="LaButti K."/>
            <person name="Lipzen A."/>
            <person name="Riley R."/>
            <person name="Grigoriev I.V."/>
            <person name="Nagy L.G."/>
        </authorList>
    </citation>
    <scope>NUCLEOTIDE SEQUENCE [LARGE SCALE GENOMIC DNA]</scope>
    <source>
        <strain evidence="3 4">NL-1724</strain>
    </source>
</reference>
<feature type="compositionally biased region" description="Basic and acidic residues" evidence="1">
    <location>
        <begin position="24"/>
        <end position="33"/>
    </location>
</feature>
<dbReference type="EMBL" id="VDMD01000010">
    <property type="protein sequence ID" value="TRM63058.1"/>
    <property type="molecule type" value="Genomic_DNA"/>
</dbReference>
<dbReference type="Proteomes" id="UP000320762">
    <property type="component" value="Unassembled WGS sequence"/>
</dbReference>
<sequence>MASPGGSPKNGDGDAAMKSGDATMKSEDAAAGEKRKRAVEPDGGPHVGQRGDETRAPPMVAASSTSSNKKARTDGE</sequence>
<proteinExistence type="predicted"/>
<keyword evidence="4" id="KW-1185">Reference proteome</keyword>
<name>A0A550CE34_9AGAR</name>
<dbReference type="EMBL" id="VDMD01000132">
    <property type="protein sequence ID" value="TRM55465.1"/>
    <property type="molecule type" value="Genomic_DNA"/>
</dbReference>
<reference evidence="3" key="2">
    <citation type="submission" date="2019-06" db="EMBL/GenBank/DDBJ databases">
        <authorList>
            <consortium name="DOE Joint Genome Institute"/>
            <person name="Ahrendt S.R."/>
            <person name="Cantor M.N."/>
            <person name="Hua S.X."/>
        </authorList>
    </citation>
    <scope>NUCLEOTIDE SEQUENCE</scope>
    <source>
        <strain evidence="3">NL-1724</strain>
    </source>
</reference>
<dbReference type="OrthoDB" id="3117525at2759"/>
<evidence type="ECO:0000313" key="2">
    <source>
        <dbReference type="EMBL" id="TRM55465.1"/>
    </source>
</evidence>
<feature type="region of interest" description="Disordered" evidence="1">
    <location>
        <begin position="1"/>
        <end position="76"/>
    </location>
</feature>
<organism evidence="3 4">
    <name type="scientific">Schizophyllum amplum</name>
    <dbReference type="NCBI Taxonomy" id="97359"/>
    <lineage>
        <taxon>Eukaryota</taxon>
        <taxon>Fungi</taxon>
        <taxon>Dikarya</taxon>
        <taxon>Basidiomycota</taxon>
        <taxon>Agaricomycotina</taxon>
        <taxon>Agaricomycetes</taxon>
        <taxon>Agaricomycetidae</taxon>
        <taxon>Agaricales</taxon>
        <taxon>Schizophyllaceae</taxon>
        <taxon>Schizophyllum</taxon>
    </lineage>
</organism>
<evidence type="ECO:0000313" key="3">
    <source>
        <dbReference type="EMBL" id="TRM63058.1"/>
    </source>
</evidence>
<protein>
    <submittedName>
        <fullName evidence="3">Uncharacterized protein</fullName>
    </submittedName>
</protein>
<gene>
    <name evidence="3" type="ORF">BD626DRAFT_495308</name>
    <name evidence="2" type="ORF">BD626DRAFT_525784</name>
</gene>
<evidence type="ECO:0000313" key="4">
    <source>
        <dbReference type="Proteomes" id="UP000320762"/>
    </source>
</evidence>
<evidence type="ECO:0000256" key="1">
    <source>
        <dbReference type="SAM" id="MobiDB-lite"/>
    </source>
</evidence>